<name>A0A2M7TJ19_UNCKA</name>
<sequence length="293" mass="33630">MHDLVVTETRYSMRGFDMVWEYEVTPPLPEDRFSYRVQRWEMNDSSGGDLQGMKIITADPDWVIEDVVVEVPLDTAVLAYRKAESSHDHLAALRGAKFLKRIQVACSARVLRYGGYASSYRGSLNVQPATSLPLEVLSWKVGECQSGELPFTGHTFRHSTDQWAVVPVPSIYEVARTERWEYPTEPAVSPMPFPRFYFREWLKDRTLEETDVMGAYQVQIRVPYEFKMAEYDSAVVAIQARYCAWLESKGVLLTDIEDVRKYFLAEALPAASEALRERAKKELEEAGHPELFQ</sequence>
<organism evidence="1 2">
    <name type="scientific">candidate division WWE3 bacterium CG_4_10_14_0_2_um_filter_41_14</name>
    <dbReference type="NCBI Taxonomy" id="1975072"/>
    <lineage>
        <taxon>Bacteria</taxon>
        <taxon>Katanobacteria</taxon>
    </lineage>
</organism>
<gene>
    <name evidence="1" type="ORF">COY32_03355</name>
</gene>
<reference evidence="2" key="1">
    <citation type="submission" date="2017-09" db="EMBL/GenBank/DDBJ databases">
        <title>Depth-based differentiation of microbial function through sediment-hosted aquifers and enrichment of novel symbionts in the deep terrestrial subsurface.</title>
        <authorList>
            <person name="Probst A.J."/>
            <person name="Ladd B."/>
            <person name="Jarett J.K."/>
            <person name="Geller-Mcgrath D.E."/>
            <person name="Sieber C.M.K."/>
            <person name="Emerson J.B."/>
            <person name="Anantharaman K."/>
            <person name="Thomas B.C."/>
            <person name="Malmstrom R."/>
            <person name="Stieglmeier M."/>
            <person name="Klingl A."/>
            <person name="Woyke T."/>
            <person name="Ryan C.M."/>
            <person name="Banfield J.F."/>
        </authorList>
    </citation>
    <scope>NUCLEOTIDE SEQUENCE [LARGE SCALE GENOMIC DNA]</scope>
</reference>
<dbReference type="Proteomes" id="UP000228920">
    <property type="component" value="Unassembled WGS sequence"/>
</dbReference>
<evidence type="ECO:0000313" key="2">
    <source>
        <dbReference type="Proteomes" id="UP000228920"/>
    </source>
</evidence>
<evidence type="ECO:0000313" key="1">
    <source>
        <dbReference type="EMBL" id="PIZ46446.1"/>
    </source>
</evidence>
<proteinExistence type="predicted"/>
<comment type="caution">
    <text evidence="1">The sequence shown here is derived from an EMBL/GenBank/DDBJ whole genome shotgun (WGS) entry which is preliminary data.</text>
</comment>
<protein>
    <submittedName>
        <fullName evidence="1">Uncharacterized protein</fullName>
    </submittedName>
</protein>
<dbReference type="EMBL" id="PFNL01000099">
    <property type="protein sequence ID" value="PIZ46446.1"/>
    <property type="molecule type" value="Genomic_DNA"/>
</dbReference>
<accession>A0A2M7TJ19</accession>
<dbReference type="AlphaFoldDB" id="A0A2M7TJ19"/>